<organism evidence="1 2">
    <name type="scientific">Petralouisia muris</name>
    <dbReference type="NCBI Taxonomy" id="3032872"/>
    <lineage>
        <taxon>Bacteria</taxon>
        <taxon>Bacillati</taxon>
        <taxon>Bacillota</taxon>
        <taxon>Clostridia</taxon>
        <taxon>Lachnospirales</taxon>
        <taxon>Lachnospiraceae</taxon>
        <taxon>Petralouisia</taxon>
    </lineage>
</organism>
<comment type="caution">
    <text evidence="1">The sequence shown here is derived from an EMBL/GenBank/DDBJ whole genome shotgun (WGS) entry which is preliminary data.</text>
</comment>
<reference evidence="1" key="1">
    <citation type="submission" date="2019-04" db="EMBL/GenBank/DDBJ databases">
        <title>Microbes associate with the intestines of laboratory mice.</title>
        <authorList>
            <person name="Navarre W."/>
            <person name="Wong E."/>
            <person name="Huang K."/>
            <person name="Tropini C."/>
            <person name="Ng K."/>
            <person name="Yu B."/>
        </authorList>
    </citation>
    <scope>NUCLEOTIDE SEQUENCE</scope>
    <source>
        <strain evidence="1">NM01_1-7b</strain>
    </source>
</reference>
<sequence length="438" mass="48816">MKKRRFVFAILLIFLLEAAVVFMEGREEASQDAVAVNKIVKIVENNWESLKGHSDSSGFVSDFDYVLNRNHNGDLEPFDYVVIDDKGKVLFKTRDRLSETISQAVSHRDTILDVEQSGAAVGKVMIYNSWEENLVTRKRRAILCLLLLLLIQAVCLAGYAACLYGTLVKPFRKLEGFAERIAGGNLDIPLEMDRQNLFGAFTESFDIMRTELKKARLAEAEANAEKKELVAKLSHDIKTPVASIKAASEVGFALAESERMRENYTQIIQKADQINSLVTNLFTATLEELQELTVMPGDMESSEIKMLLENADYLHQAEIPDIPPCLVWADRLRLQQVFDNIFANSYKYADTAIQVQAEKSGGWLTVELEDAGGGMPKEEIFFIKEKFRRGSNAGAVDGAGLGLFISDYFMEAMKGTLTLENGEQGLKVRVSVPLSGGM</sequence>
<evidence type="ECO:0000313" key="2">
    <source>
        <dbReference type="Proteomes" id="UP000304953"/>
    </source>
</evidence>
<name>A0AC61RZP9_9FIRM</name>
<evidence type="ECO:0000313" key="1">
    <source>
        <dbReference type="EMBL" id="TGY97406.1"/>
    </source>
</evidence>
<keyword evidence="1" id="KW-0808">Transferase</keyword>
<dbReference type="Proteomes" id="UP000304953">
    <property type="component" value="Unassembled WGS sequence"/>
</dbReference>
<proteinExistence type="predicted"/>
<keyword evidence="2" id="KW-1185">Reference proteome</keyword>
<gene>
    <name evidence="1" type="ORF">E5329_04460</name>
</gene>
<protein>
    <submittedName>
        <fullName evidence="1">HAMP domain-containing histidine kinase</fullName>
    </submittedName>
</protein>
<accession>A0AC61RZP9</accession>
<dbReference type="EMBL" id="SRYA01000007">
    <property type="protein sequence ID" value="TGY97406.1"/>
    <property type="molecule type" value="Genomic_DNA"/>
</dbReference>
<keyword evidence="1" id="KW-0418">Kinase</keyword>